<dbReference type="PATRIC" id="fig|889378.3.peg.112"/>
<reference evidence="9" key="1">
    <citation type="journal article" date="2013" name="Stand. Genomic Sci.">
        <title>Complete genome sequence of the halophilic bacterium Spirochaeta africana type strain (Z-7692(T)) from the alkaline Lake Magadi in the East African Rift.</title>
        <authorList>
            <person name="Liolos K."/>
            <person name="Abt B."/>
            <person name="Scheuner C."/>
            <person name="Teshima H."/>
            <person name="Held B."/>
            <person name="Lapidus A."/>
            <person name="Nolan M."/>
            <person name="Lucas S."/>
            <person name="Deshpande S."/>
            <person name="Cheng J.F."/>
            <person name="Tapia R."/>
            <person name="Goodwin L.A."/>
            <person name="Pitluck S."/>
            <person name="Pagani I."/>
            <person name="Ivanova N."/>
            <person name="Mavromatis K."/>
            <person name="Mikhailova N."/>
            <person name="Huntemann M."/>
            <person name="Pati A."/>
            <person name="Chen A."/>
            <person name="Palaniappan K."/>
            <person name="Land M."/>
            <person name="Rohde M."/>
            <person name="Tindall B.J."/>
            <person name="Detter J.C."/>
            <person name="Goker M."/>
            <person name="Bristow J."/>
            <person name="Eisen J.A."/>
            <person name="Markowitz V."/>
            <person name="Hugenholtz P."/>
            <person name="Woyke T."/>
            <person name="Klenk H.P."/>
            <person name="Kyrpides N.C."/>
        </authorList>
    </citation>
    <scope>NUCLEOTIDE SEQUENCE</scope>
    <source>
        <strain evidence="9">ATCC 700263 / DSM 8902 / Z-7692</strain>
    </source>
</reference>
<evidence type="ECO:0000256" key="1">
    <source>
        <dbReference type="ARBA" id="ARBA00004781"/>
    </source>
</evidence>
<evidence type="ECO:0000256" key="4">
    <source>
        <dbReference type="ARBA" id="ARBA00017099"/>
    </source>
</evidence>
<keyword evidence="9" id="KW-1185">Reference proteome</keyword>
<evidence type="ECO:0000256" key="5">
    <source>
        <dbReference type="ARBA" id="ARBA00048200"/>
    </source>
</evidence>
<dbReference type="InterPro" id="IPR005913">
    <property type="entry name" value="dTDP_dehydrorham_reduct"/>
</dbReference>
<feature type="domain" description="RmlD-like substrate binding" evidence="7">
    <location>
        <begin position="5"/>
        <end position="170"/>
    </location>
</feature>
<dbReference type="RefSeq" id="WP_014454216.1">
    <property type="nucleotide sequence ID" value="NC_017098.1"/>
</dbReference>
<evidence type="ECO:0000259" key="7">
    <source>
        <dbReference type="Pfam" id="PF04321"/>
    </source>
</evidence>
<dbReference type="EC" id="1.1.1.133" evidence="3 6"/>
<dbReference type="eggNOG" id="COG1091">
    <property type="taxonomic scope" value="Bacteria"/>
</dbReference>
<protein>
    <recommendedName>
        <fullName evidence="4 6">dTDP-4-dehydrorhamnose reductase</fullName>
        <ecNumber evidence="3 6">1.1.1.133</ecNumber>
    </recommendedName>
</protein>
<dbReference type="AlphaFoldDB" id="H9UFC5"/>
<gene>
    <name evidence="8" type="ordered locus">Spiaf_0109</name>
</gene>
<dbReference type="PANTHER" id="PTHR10491:SF4">
    <property type="entry name" value="METHIONINE ADENOSYLTRANSFERASE 2 SUBUNIT BETA"/>
    <property type="match status" value="1"/>
</dbReference>
<evidence type="ECO:0000256" key="3">
    <source>
        <dbReference type="ARBA" id="ARBA00012929"/>
    </source>
</evidence>
<evidence type="ECO:0000256" key="2">
    <source>
        <dbReference type="ARBA" id="ARBA00010944"/>
    </source>
</evidence>
<dbReference type="Gene3D" id="3.40.50.720">
    <property type="entry name" value="NAD(P)-binding Rossmann-like Domain"/>
    <property type="match status" value="1"/>
</dbReference>
<proteinExistence type="inferred from homology"/>
<dbReference type="InterPro" id="IPR036291">
    <property type="entry name" value="NAD(P)-bd_dom_sf"/>
</dbReference>
<name>H9UFC5_SPIAZ</name>
<evidence type="ECO:0000256" key="6">
    <source>
        <dbReference type="RuleBase" id="RU364082"/>
    </source>
</evidence>
<dbReference type="SUPFAM" id="SSF51735">
    <property type="entry name" value="NAD(P)-binding Rossmann-fold domains"/>
    <property type="match status" value="1"/>
</dbReference>
<dbReference type="EMBL" id="CP003282">
    <property type="protein sequence ID" value="AFG36218.1"/>
    <property type="molecule type" value="Genomic_DNA"/>
</dbReference>
<evidence type="ECO:0000313" key="8">
    <source>
        <dbReference type="EMBL" id="AFG36218.1"/>
    </source>
</evidence>
<dbReference type="Pfam" id="PF04321">
    <property type="entry name" value="RmlD_sub_bind"/>
    <property type="match status" value="1"/>
</dbReference>
<organism evidence="8 9">
    <name type="scientific">Spirochaeta africana (strain ATCC 700263 / DSM 8902 / Z-7692)</name>
    <dbReference type="NCBI Taxonomy" id="889378"/>
    <lineage>
        <taxon>Bacteria</taxon>
        <taxon>Pseudomonadati</taxon>
        <taxon>Spirochaetota</taxon>
        <taxon>Spirochaetia</taxon>
        <taxon>Spirochaetales</taxon>
        <taxon>Spirochaetaceae</taxon>
        <taxon>Spirochaeta</taxon>
    </lineage>
</organism>
<accession>H9UFC5</accession>
<dbReference type="UniPathway" id="UPA00124"/>
<evidence type="ECO:0000313" key="9">
    <source>
        <dbReference type="Proteomes" id="UP000007383"/>
    </source>
</evidence>
<dbReference type="HOGENOM" id="CLU_070068_0_0_12"/>
<comment type="catalytic activity">
    <reaction evidence="5">
        <text>dTDP-beta-L-rhamnose + NADP(+) = dTDP-4-dehydro-beta-L-rhamnose + NADPH + H(+)</text>
        <dbReference type="Rhea" id="RHEA:21796"/>
        <dbReference type="ChEBI" id="CHEBI:15378"/>
        <dbReference type="ChEBI" id="CHEBI:57510"/>
        <dbReference type="ChEBI" id="CHEBI:57783"/>
        <dbReference type="ChEBI" id="CHEBI:58349"/>
        <dbReference type="ChEBI" id="CHEBI:62830"/>
        <dbReference type="EC" id="1.1.1.133"/>
    </reaction>
</comment>
<dbReference type="KEGG" id="sfc:Spiaf_0109"/>
<keyword evidence="6" id="KW-0521">NADP</keyword>
<dbReference type="Proteomes" id="UP000007383">
    <property type="component" value="Chromosome"/>
</dbReference>
<dbReference type="PANTHER" id="PTHR10491">
    <property type="entry name" value="DTDP-4-DEHYDRORHAMNOSE REDUCTASE"/>
    <property type="match status" value="1"/>
</dbReference>
<comment type="pathway">
    <text evidence="1 6">Carbohydrate biosynthesis; dTDP-L-rhamnose biosynthesis.</text>
</comment>
<keyword evidence="6" id="KW-0560">Oxidoreductase</keyword>
<dbReference type="STRING" id="889378.Spiaf_0109"/>
<dbReference type="GO" id="GO:0019305">
    <property type="term" value="P:dTDP-rhamnose biosynthetic process"/>
    <property type="evidence" value="ECO:0007669"/>
    <property type="project" value="UniProtKB-UniPathway"/>
</dbReference>
<dbReference type="GO" id="GO:0008831">
    <property type="term" value="F:dTDP-4-dehydrorhamnose reductase activity"/>
    <property type="evidence" value="ECO:0007669"/>
    <property type="project" value="UniProtKB-EC"/>
</dbReference>
<comment type="similarity">
    <text evidence="2 6">Belongs to the dTDP-4-dehydrorhamnose reductase family.</text>
</comment>
<sequence length="268" mass="28964">MTNPVVITGASGTIGTELVDALRRLGIPAVGWNRQEVPPLHASAAAAYLDRIQPRYLFSLAVASQPTGIEDEGWRINADWPGQLAELCSQRGIGFLQTSTVMVYADTTKGPITPATEPNADTGYGYQKLCSEQYVQQAHPDALIVRIGWQIGLNGGNSMINRLDQLMAQDGRIDASTAWMPAVSFIPDTVAAMLQLAGLGGSPAAAPGVYLLDSNQRWNFAEIVHGLAAALGRDWRVHENTDFVFDQRMQDPRITLPGLDARLPQLAT</sequence>
<comment type="function">
    <text evidence="6">Catalyzes the reduction of dTDP-6-deoxy-L-lyxo-4-hexulose to yield dTDP-L-rhamnose.</text>
</comment>
<dbReference type="InterPro" id="IPR029903">
    <property type="entry name" value="RmlD-like-bd"/>
</dbReference>
<dbReference type="OrthoDB" id="9803892at2"/>